<protein>
    <submittedName>
        <fullName evidence="1">Uncharacterized protein</fullName>
    </submittedName>
</protein>
<evidence type="ECO:0000313" key="1">
    <source>
        <dbReference type="EMBL" id="UXH43943.1"/>
    </source>
</evidence>
<organism evidence="1 2">
    <name type="scientific">Rossellomorea vietnamensis</name>
    <dbReference type="NCBI Taxonomy" id="218284"/>
    <lineage>
        <taxon>Bacteria</taxon>
        <taxon>Bacillati</taxon>
        <taxon>Bacillota</taxon>
        <taxon>Bacilli</taxon>
        <taxon>Bacillales</taxon>
        <taxon>Bacillaceae</taxon>
        <taxon>Rossellomorea</taxon>
    </lineage>
</organism>
<accession>A0ACD4C610</accession>
<dbReference type="Proteomes" id="UP001064027">
    <property type="component" value="Chromosome"/>
</dbReference>
<sequence length="52" mass="5799">MEKKKGMIPSIIFGSIILLSILALTFFIFNGDSILEGIKDGFTDEEYISVQD</sequence>
<keyword evidence="2" id="KW-1185">Reference proteome</keyword>
<gene>
    <name evidence="1" type="ORF">N5C46_20255</name>
</gene>
<name>A0ACD4C610_9BACI</name>
<evidence type="ECO:0000313" key="2">
    <source>
        <dbReference type="Proteomes" id="UP001064027"/>
    </source>
</evidence>
<proteinExistence type="predicted"/>
<reference evidence="1" key="1">
    <citation type="submission" date="2022-09" db="EMBL/GenBank/DDBJ databases">
        <title>Complete genome sequence of Rossellomorea vietnamensis strain RL-WG62, a newly isolated PGPR with the potential for plant salinity stress alleviation.</title>
        <authorList>
            <person name="Ren L."/>
            <person name="Wang G."/>
            <person name="Hu H."/>
        </authorList>
    </citation>
    <scope>NUCLEOTIDE SEQUENCE</scope>
    <source>
        <strain evidence="1">RL-WG62</strain>
    </source>
</reference>
<dbReference type="EMBL" id="CP104558">
    <property type="protein sequence ID" value="UXH43943.1"/>
    <property type="molecule type" value="Genomic_DNA"/>
</dbReference>